<dbReference type="EMBL" id="CP097463">
    <property type="protein sequence ID" value="WAX55512.1"/>
    <property type="molecule type" value="Genomic_DNA"/>
</dbReference>
<sequence>MSITRDLRSYADELTGKATVTVAELRTQAEKAVNLQAIKAAVEPYLEQAKDYTHSVTDRAGGLVGTVTSDKRVARLVTTAEALTGAVAETVQVKIVKPVRSLTGLGNKPAARPAPRPAAQSAAKPAASAAASRPAAKATTRKPATKPAAKATGAKPAARKAPAKKAAGH</sequence>
<feature type="compositionally biased region" description="Basic residues" evidence="1">
    <location>
        <begin position="157"/>
        <end position="169"/>
    </location>
</feature>
<accession>A0ABY7JSH6</accession>
<protein>
    <recommendedName>
        <fullName evidence="4">BON domain-containing protein</fullName>
    </recommendedName>
</protein>
<evidence type="ECO:0000256" key="1">
    <source>
        <dbReference type="SAM" id="MobiDB-lite"/>
    </source>
</evidence>
<evidence type="ECO:0000313" key="2">
    <source>
        <dbReference type="EMBL" id="WAX55512.1"/>
    </source>
</evidence>
<evidence type="ECO:0000313" key="3">
    <source>
        <dbReference type="Proteomes" id="UP001164693"/>
    </source>
</evidence>
<feature type="region of interest" description="Disordered" evidence="1">
    <location>
        <begin position="103"/>
        <end position="169"/>
    </location>
</feature>
<feature type="compositionally biased region" description="Low complexity" evidence="1">
    <location>
        <begin position="145"/>
        <end position="156"/>
    </location>
</feature>
<feature type="compositionally biased region" description="Low complexity" evidence="1">
    <location>
        <begin position="108"/>
        <end position="138"/>
    </location>
</feature>
<dbReference type="Proteomes" id="UP001164693">
    <property type="component" value="Chromosome"/>
</dbReference>
<evidence type="ECO:0008006" key="4">
    <source>
        <dbReference type="Google" id="ProtNLM"/>
    </source>
</evidence>
<proteinExistence type="predicted"/>
<name>A0ABY7JSH6_9ACTN</name>
<gene>
    <name evidence="2" type="ORF">M6B22_13275</name>
</gene>
<organism evidence="2 3">
    <name type="scientific">Jatrophihabitans cynanchi</name>
    <dbReference type="NCBI Taxonomy" id="2944128"/>
    <lineage>
        <taxon>Bacteria</taxon>
        <taxon>Bacillati</taxon>
        <taxon>Actinomycetota</taxon>
        <taxon>Actinomycetes</taxon>
        <taxon>Jatrophihabitantales</taxon>
        <taxon>Jatrophihabitantaceae</taxon>
        <taxon>Jatrophihabitans</taxon>
    </lineage>
</organism>
<dbReference type="RefSeq" id="WP_269442028.1">
    <property type="nucleotide sequence ID" value="NZ_CP097463.1"/>
</dbReference>
<keyword evidence="3" id="KW-1185">Reference proteome</keyword>
<reference evidence="2" key="1">
    <citation type="submission" date="2022-05" db="EMBL/GenBank/DDBJ databases">
        <title>Jatrophihabitans sp. SB3-54 whole genome sequence.</title>
        <authorList>
            <person name="Suh M.K."/>
            <person name="Eom M.K."/>
            <person name="Kim J.S."/>
            <person name="Kim H.S."/>
            <person name="Do H.E."/>
            <person name="Shin Y.K."/>
            <person name="Lee J.-S."/>
        </authorList>
    </citation>
    <scope>NUCLEOTIDE SEQUENCE</scope>
    <source>
        <strain evidence="2">SB3-54</strain>
    </source>
</reference>